<accession>A0ACC0GUG8</accession>
<keyword evidence="2" id="KW-1185">Reference proteome</keyword>
<name>A0ACC0GUG8_9ERIC</name>
<gene>
    <name evidence="1" type="ORF">LOK49_LG08G01481</name>
</gene>
<sequence>MALPRFIALKSEFQKKYLSYIHEDVKAHGFLQFSGEEVVSQYTKYQVEMAKCGNGLAHIRCCYNNKYWVRSSENEMWIAAQANEPEEKQSKWSCTLFEPTVYEDGDSKTVRFRHVQLNQHACLWNAQPPHDSCLFVGSATQDNDLRNVYTIIDWESLLILPKHIAFKGDNGYYLSATSLETFPYLEFASDDIGDPTVGNEVFTNGDGSIRIKSDYFGKFWRRGSNSRYSDEPQSWKTTGANWIWADSDDTTSDNPDTVFWPIKVANNVVALRNLGNNVFCKRLTADNKTDCLNAAVCTIAKSARLEVEELVISRSIYNVEFRLNDARIYDQSIVTMATGGEVINRTETHDTVDVKLAYTETKSSTWNASVSLKLGVKTTIETGIPFVANGKVQISAELTGAYMWGETESSTNLVETVYKVSVPPMTRVKESLIATRGSCDVPFSYTQRDTLSNGKQISYRKDDGLYTGINCYNFQYEATQEKL</sequence>
<evidence type="ECO:0000313" key="1">
    <source>
        <dbReference type="EMBL" id="KAI8004107.1"/>
    </source>
</evidence>
<comment type="caution">
    <text evidence="1">The sequence shown here is derived from an EMBL/GenBank/DDBJ whole genome shotgun (WGS) entry which is preliminary data.</text>
</comment>
<dbReference type="EMBL" id="CM045766">
    <property type="protein sequence ID" value="KAI8004107.1"/>
    <property type="molecule type" value="Genomic_DNA"/>
</dbReference>
<organism evidence="1 2">
    <name type="scientific">Camellia lanceoleosa</name>
    <dbReference type="NCBI Taxonomy" id="1840588"/>
    <lineage>
        <taxon>Eukaryota</taxon>
        <taxon>Viridiplantae</taxon>
        <taxon>Streptophyta</taxon>
        <taxon>Embryophyta</taxon>
        <taxon>Tracheophyta</taxon>
        <taxon>Spermatophyta</taxon>
        <taxon>Magnoliopsida</taxon>
        <taxon>eudicotyledons</taxon>
        <taxon>Gunneridae</taxon>
        <taxon>Pentapetalae</taxon>
        <taxon>asterids</taxon>
        <taxon>Ericales</taxon>
        <taxon>Theaceae</taxon>
        <taxon>Camellia</taxon>
    </lineage>
</organism>
<evidence type="ECO:0000313" key="2">
    <source>
        <dbReference type="Proteomes" id="UP001060215"/>
    </source>
</evidence>
<dbReference type="Proteomes" id="UP001060215">
    <property type="component" value="Chromosome 9"/>
</dbReference>
<proteinExistence type="predicted"/>
<reference evidence="1 2" key="1">
    <citation type="journal article" date="2022" name="Plant J.">
        <title>Chromosome-level genome of Camellia lanceoleosa provides a valuable resource for understanding genome evolution and self-incompatibility.</title>
        <authorList>
            <person name="Gong W."/>
            <person name="Xiao S."/>
            <person name="Wang L."/>
            <person name="Liao Z."/>
            <person name="Chang Y."/>
            <person name="Mo W."/>
            <person name="Hu G."/>
            <person name="Li W."/>
            <person name="Zhao G."/>
            <person name="Zhu H."/>
            <person name="Hu X."/>
            <person name="Ji K."/>
            <person name="Xiang X."/>
            <person name="Song Q."/>
            <person name="Yuan D."/>
            <person name="Jin S."/>
            <person name="Zhang L."/>
        </authorList>
    </citation>
    <scope>NUCLEOTIDE SEQUENCE [LARGE SCALE GENOMIC DNA]</scope>
    <source>
        <strain evidence="1">SQ_2022a</strain>
    </source>
</reference>
<protein>
    <submittedName>
        <fullName evidence="1">Uncharacterized protein</fullName>
    </submittedName>
</protein>